<keyword evidence="10" id="KW-1185">Reference proteome</keyword>
<keyword evidence="2" id="KW-1003">Cell membrane</keyword>
<name>A0A223V2L1_9FLAO</name>
<evidence type="ECO:0000256" key="5">
    <source>
        <dbReference type="ARBA" id="ARBA00023136"/>
    </source>
</evidence>
<dbReference type="Proteomes" id="UP000215244">
    <property type="component" value="Chromosome"/>
</dbReference>
<gene>
    <name evidence="9" type="ORF">CJ263_04130</name>
</gene>
<evidence type="ECO:0000313" key="10">
    <source>
        <dbReference type="Proteomes" id="UP000215244"/>
    </source>
</evidence>
<dbReference type="EMBL" id="CP022957">
    <property type="protein sequence ID" value="ASV29477.1"/>
    <property type="molecule type" value="Genomic_DNA"/>
</dbReference>
<evidence type="ECO:0000256" key="6">
    <source>
        <dbReference type="ARBA" id="ARBA00038076"/>
    </source>
</evidence>
<dbReference type="OrthoDB" id="9770036at2"/>
<evidence type="ECO:0000259" key="8">
    <source>
        <dbReference type="Pfam" id="PF12704"/>
    </source>
</evidence>
<dbReference type="InterPro" id="IPR025857">
    <property type="entry name" value="MacB_PCD"/>
</dbReference>
<keyword evidence="9" id="KW-0067">ATP-binding</keyword>
<organism evidence="9 10">
    <name type="scientific">Maribacter cobaltidurans</name>
    <dbReference type="NCBI Taxonomy" id="1178778"/>
    <lineage>
        <taxon>Bacteria</taxon>
        <taxon>Pseudomonadati</taxon>
        <taxon>Bacteroidota</taxon>
        <taxon>Flavobacteriia</taxon>
        <taxon>Flavobacteriales</taxon>
        <taxon>Flavobacteriaceae</taxon>
        <taxon>Maribacter</taxon>
    </lineage>
</organism>
<dbReference type="RefSeq" id="WP_094996103.1">
    <property type="nucleotide sequence ID" value="NZ_BMJL01000001.1"/>
</dbReference>
<dbReference type="PANTHER" id="PTHR30572:SF4">
    <property type="entry name" value="ABC TRANSPORTER PERMEASE YTRF"/>
    <property type="match status" value="1"/>
</dbReference>
<dbReference type="GO" id="GO:0005524">
    <property type="term" value="F:ATP binding"/>
    <property type="evidence" value="ECO:0007669"/>
    <property type="project" value="UniProtKB-KW"/>
</dbReference>
<proteinExistence type="inferred from homology"/>
<dbReference type="PANTHER" id="PTHR30572">
    <property type="entry name" value="MEMBRANE COMPONENT OF TRANSPORTER-RELATED"/>
    <property type="match status" value="1"/>
</dbReference>
<dbReference type="Pfam" id="PF12704">
    <property type="entry name" value="MacB_PCD"/>
    <property type="match status" value="1"/>
</dbReference>
<feature type="domain" description="ABC3 transporter permease C-terminal" evidence="7">
    <location>
        <begin position="291"/>
        <end position="408"/>
    </location>
</feature>
<dbReference type="InterPro" id="IPR003838">
    <property type="entry name" value="ABC3_permease_C"/>
</dbReference>
<evidence type="ECO:0000259" key="7">
    <source>
        <dbReference type="Pfam" id="PF02687"/>
    </source>
</evidence>
<dbReference type="AlphaFoldDB" id="A0A223V2L1"/>
<keyword evidence="4" id="KW-1133">Transmembrane helix</keyword>
<evidence type="ECO:0000256" key="2">
    <source>
        <dbReference type="ARBA" id="ARBA00022475"/>
    </source>
</evidence>
<dbReference type="GO" id="GO:0022857">
    <property type="term" value="F:transmembrane transporter activity"/>
    <property type="evidence" value="ECO:0007669"/>
    <property type="project" value="TreeGrafter"/>
</dbReference>
<accession>A0A223V2L1</accession>
<evidence type="ECO:0000256" key="4">
    <source>
        <dbReference type="ARBA" id="ARBA00022989"/>
    </source>
</evidence>
<evidence type="ECO:0000256" key="3">
    <source>
        <dbReference type="ARBA" id="ARBA00022692"/>
    </source>
</evidence>
<comment type="similarity">
    <text evidence="6">Belongs to the ABC-4 integral membrane protein family.</text>
</comment>
<comment type="subcellular location">
    <subcellularLocation>
        <location evidence="1">Cell membrane</location>
        <topology evidence="1">Multi-pass membrane protein</topology>
    </subcellularLocation>
</comment>
<keyword evidence="3" id="KW-0812">Transmembrane</keyword>
<feature type="domain" description="MacB-like periplasmic core" evidence="8">
    <location>
        <begin position="21"/>
        <end position="239"/>
    </location>
</feature>
<protein>
    <submittedName>
        <fullName evidence="9">ABC transporter ATP-binding protein</fullName>
    </submittedName>
</protein>
<dbReference type="Pfam" id="PF02687">
    <property type="entry name" value="FtsX"/>
    <property type="match status" value="1"/>
</dbReference>
<keyword evidence="9" id="KW-0547">Nucleotide-binding</keyword>
<evidence type="ECO:0000313" key="9">
    <source>
        <dbReference type="EMBL" id="ASV29477.1"/>
    </source>
</evidence>
<keyword evidence="5" id="KW-0472">Membrane</keyword>
<dbReference type="KEGG" id="marb:CJ263_04130"/>
<sequence>MFDIERWQEIFDTIRKNKLRTVLTGISVASGIFILVILLGFGQGMQNGIAQEFEEDASNRIGVWTQVTTKEYKGLNPGRPIRLRNENYDYIEDKYADELEYKSPNFRVFNASINYKKESGAYSVQGISPEYQQIENEFISKGRFLNYKDHQSVSKVAVISNKIHRELLQNEEDPVGRELKIADLSFQIIGVYGDKGGEREEDRIYIPLSTGQRVFNGGDSLNMMFFTLKPAATFEKTLAESIKFTDEIKTYLKQSHTVAPDDLSAINTFNTLENVQRFMNLIGGIKFFFWFVGVCTIIAGIVGVSNIMLIIVKERTREIGIRKALGAKPWSIVGMILHEAIFVTAVSGFAGLIFSMGLLELIGPNVEVDYVVNPSINFNVAITTVLLLVFAGALAGFFPAWRAAKIKPIVALKEE</sequence>
<evidence type="ECO:0000256" key="1">
    <source>
        <dbReference type="ARBA" id="ARBA00004651"/>
    </source>
</evidence>
<dbReference type="GO" id="GO:0005886">
    <property type="term" value="C:plasma membrane"/>
    <property type="evidence" value="ECO:0007669"/>
    <property type="project" value="UniProtKB-SubCell"/>
</dbReference>
<reference evidence="9 10" key="1">
    <citation type="submission" date="2017-08" db="EMBL/GenBank/DDBJ databases">
        <title>The complete genome sequence of Maribacter sp. B1, isolated from deep-sea sediment.</title>
        <authorList>
            <person name="Wu Y.-H."/>
            <person name="Cheng H."/>
            <person name="Xu X.-W."/>
        </authorList>
    </citation>
    <scope>NUCLEOTIDE SEQUENCE [LARGE SCALE GENOMIC DNA]</scope>
    <source>
        <strain evidence="9 10">B1</strain>
    </source>
</reference>
<dbReference type="InterPro" id="IPR050250">
    <property type="entry name" value="Macrolide_Exporter_MacB"/>
</dbReference>